<accession>A0A812KEC2</accession>
<gene>
    <name evidence="1" type="ORF">SPIL2461_LOCUS2973</name>
</gene>
<reference evidence="1" key="1">
    <citation type="submission" date="2021-02" db="EMBL/GenBank/DDBJ databases">
        <authorList>
            <person name="Dougan E. K."/>
            <person name="Rhodes N."/>
            <person name="Thang M."/>
            <person name="Chan C."/>
        </authorList>
    </citation>
    <scope>NUCLEOTIDE SEQUENCE</scope>
</reference>
<sequence length="76" mass="8078">MPRYLVQAQLYDIEHIYASGYSFVALRRDGAAISWGSPTDGGDSSSVQDQLKNVVKVAGSATAFAAILANGEVVSW</sequence>
<dbReference type="EMBL" id="CAJNIZ010003403">
    <property type="protein sequence ID" value="CAE7222139.1"/>
    <property type="molecule type" value="Genomic_DNA"/>
</dbReference>
<comment type="caution">
    <text evidence="1">The sequence shown here is derived from an EMBL/GenBank/DDBJ whole genome shotgun (WGS) entry which is preliminary data.</text>
</comment>
<name>A0A812KEC2_SYMPI</name>
<dbReference type="AlphaFoldDB" id="A0A812KEC2"/>
<dbReference type="Gene3D" id="2.130.10.30">
    <property type="entry name" value="Regulator of chromosome condensation 1/beta-lactamase-inhibitor protein II"/>
    <property type="match status" value="1"/>
</dbReference>
<dbReference type="InterPro" id="IPR009091">
    <property type="entry name" value="RCC1/BLIP-II"/>
</dbReference>
<proteinExistence type="predicted"/>
<keyword evidence="2" id="KW-1185">Reference proteome</keyword>
<evidence type="ECO:0000313" key="1">
    <source>
        <dbReference type="EMBL" id="CAE7222139.1"/>
    </source>
</evidence>
<feature type="non-terminal residue" evidence="1">
    <location>
        <position position="1"/>
    </location>
</feature>
<evidence type="ECO:0000313" key="2">
    <source>
        <dbReference type="Proteomes" id="UP000649617"/>
    </source>
</evidence>
<dbReference type="SUPFAM" id="SSF50985">
    <property type="entry name" value="RCC1/BLIP-II"/>
    <property type="match status" value="1"/>
</dbReference>
<dbReference type="Proteomes" id="UP000649617">
    <property type="component" value="Unassembled WGS sequence"/>
</dbReference>
<organism evidence="1 2">
    <name type="scientific">Symbiodinium pilosum</name>
    <name type="common">Dinoflagellate</name>
    <dbReference type="NCBI Taxonomy" id="2952"/>
    <lineage>
        <taxon>Eukaryota</taxon>
        <taxon>Sar</taxon>
        <taxon>Alveolata</taxon>
        <taxon>Dinophyceae</taxon>
        <taxon>Suessiales</taxon>
        <taxon>Symbiodiniaceae</taxon>
        <taxon>Symbiodinium</taxon>
    </lineage>
</organism>
<protein>
    <submittedName>
        <fullName evidence="1">Uncharacterized protein</fullName>
    </submittedName>
</protein>